<organism evidence="1 2">
    <name type="scientific">Neurospora hispaniola</name>
    <dbReference type="NCBI Taxonomy" id="588809"/>
    <lineage>
        <taxon>Eukaryota</taxon>
        <taxon>Fungi</taxon>
        <taxon>Dikarya</taxon>
        <taxon>Ascomycota</taxon>
        <taxon>Pezizomycotina</taxon>
        <taxon>Sordariomycetes</taxon>
        <taxon>Sordariomycetidae</taxon>
        <taxon>Sordariales</taxon>
        <taxon>Sordariaceae</taxon>
        <taxon>Neurospora</taxon>
    </lineage>
</organism>
<proteinExistence type="predicted"/>
<name>A0AAJ0I3L8_9PEZI</name>
<sequence>MFVENVTDDSSSMVVRGHQEGVWLRLEPGSLSGQVAGPVSTAFWLHARVGYCRRSSADDGKAKRAIREIEHGRVMMKSRDLVERANEMLWHRQGLCALDWMTEGRTKLLTQLSQVRVYFPTCRFYFFCFDYKAKSSITSLPPTSIRPHAGNTDK</sequence>
<dbReference type="EMBL" id="JAULSX010000006">
    <property type="protein sequence ID" value="KAK3489123.1"/>
    <property type="molecule type" value="Genomic_DNA"/>
</dbReference>
<comment type="caution">
    <text evidence="1">The sequence shown here is derived from an EMBL/GenBank/DDBJ whole genome shotgun (WGS) entry which is preliminary data.</text>
</comment>
<dbReference type="RefSeq" id="XP_062690830.1">
    <property type="nucleotide sequence ID" value="XM_062838308.1"/>
</dbReference>
<gene>
    <name evidence="1" type="ORF">B0T23DRAFT_397681</name>
</gene>
<dbReference type="GeneID" id="87875930"/>
<reference evidence="1 2" key="1">
    <citation type="journal article" date="2023" name="Mol. Phylogenet. Evol.">
        <title>Genome-scale phylogeny and comparative genomics of the fungal order Sordariales.</title>
        <authorList>
            <person name="Hensen N."/>
            <person name="Bonometti L."/>
            <person name="Westerberg I."/>
            <person name="Brannstrom I.O."/>
            <person name="Guillou S."/>
            <person name="Cros-Aarteil S."/>
            <person name="Calhoun S."/>
            <person name="Haridas S."/>
            <person name="Kuo A."/>
            <person name="Mondo S."/>
            <person name="Pangilinan J."/>
            <person name="Riley R."/>
            <person name="LaButti K."/>
            <person name="Andreopoulos B."/>
            <person name="Lipzen A."/>
            <person name="Chen C."/>
            <person name="Yan M."/>
            <person name="Daum C."/>
            <person name="Ng V."/>
            <person name="Clum A."/>
            <person name="Steindorff A."/>
            <person name="Ohm R.A."/>
            <person name="Martin F."/>
            <person name="Silar P."/>
            <person name="Natvig D.O."/>
            <person name="Lalanne C."/>
            <person name="Gautier V."/>
            <person name="Ament-Velasquez S.L."/>
            <person name="Kruys A."/>
            <person name="Hutchinson M.I."/>
            <person name="Powell A.J."/>
            <person name="Barry K."/>
            <person name="Miller A.N."/>
            <person name="Grigoriev I.V."/>
            <person name="Debuchy R."/>
            <person name="Gladieux P."/>
            <person name="Hiltunen Thoren M."/>
            <person name="Johannesson H."/>
        </authorList>
    </citation>
    <scope>NUCLEOTIDE SEQUENCE [LARGE SCALE GENOMIC DNA]</scope>
    <source>
        <strain evidence="1 2">FGSC 10403</strain>
    </source>
</reference>
<dbReference type="Proteomes" id="UP001285908">
    <property type="component" value="Unassembled WGS sequence"/>
</dbReference>
<accession>A0AAJ0I3L8</accession>
<keyword evidence="2" id="KW-1185">Reference proteome</keyword>
<evidence type="ECO:0000313" key="1">
    <source>
        <dbReference type="EMBL" id="KAK3489123.1"/>
    </source>
</evidence>
<evidence type="ECO:0000313" key="2">
    <source>
        <dbReference type="Proteomes" id="UP001285908"/>
    </source>
</evidence>
<dbReference type="AlphaFoldDB" id="A0AAJ0I3L8"/>
<protein>
    <submittedName>
        <fullName evidence="1">Uncharacterized protein</fullName>
    </submittedName>
</protein>